<feature type="compositionally biased region" description="Basic residues" evidence="1">
    <location>
        <begin position="41"/>
        <end position="57"/>
    </location>
</feature>
<evidence type="ECO:0000256" key="1">
    <source>
        <dbReference type="SAM" id="MobiDB-lite"/>
    </source>
</evidence>
<keyword evidence="3" id="KW-1185">Reference proteome</keyword>
<proteinExistence type="predicted"/>
<feature type="compositionally biased region" description="Basic and acidic residues" evidence="1">
    <location>
        <begin position="21"/>
        <end position="33"/>
    </location>
</feature>
<accession>A0A058YZR0</accession>
<dbReference type="EMBL" id="KK198101">
    <property type="protein sequence ID" value="KCV67193.1"/>
    <property type="molecule type" value="Genomic_DNA"/>
</dbReference>
<name>A0A058YZR0_FONAL</name>
<dbReference type="Proteomes" id="UP000030693">
    <property type="component" value="Unassembled WGS sequence"/>
</dbReference>
<reference evidence="2" key="1">
    <citation type="submission" date="2013-04" db="EMBL/GenBank/DDBJ databases">
        <title>The Genome Sequence of Fonticula alba ATCC 38817.</title>
        <authorList>
            <consortium name="The Broad Institute Genomics Platform"/>
            <person name="Russ C."/>
            <person name="Cuomo C."/>
            <person name="Burger G."/>
            <person name="Gray M.W."/>
            <person name="Holland P.W.H."/>
            <person name="King N."/>
            <person name="Lang F.B.F."/>
            <person name="Roger A.J."/>
            <person name="Ruiz-Trillo I."/>
            <person name="Brown M."/>
            <person name="Walker B."/>
            <person name="Young S."/>
            <person name="Zeng Q."/>
            <person name="Gargeya S."/>
            <person name="Fitzgerald M."/>
            <person name="Haas B."/>
            <person name="Abouelleil A."/>
            <person name="Allen A.W."/>
            <person name="Alvarado L."/>
            <person name="Arachchi H.M."/>
            <person name="Berlin A.M."/>
            <person name="Chapman S.B."/>
            <person name="Gainer-Dewar J."/>
            <person name="Goldberg J."/>
            <person name="Griggs A."/>
            <person name="Gujja S."/>
            <person name="Hansen M."/>
            <person name="Howarth C."/>
            <person name="Imamovic A."/>
            <person name="Ireland A."/>
            <person name="Larimer J."/>
            <person name="McCowan C."/>
            <person name="Murphy C."/>
            <person name="Pearson M."/>
            <person name="Poon T.W."/>
            <person name="Priest M."/>
            <person name="Roberts A."/>
            <person name="Saif S."/>
            <person name="Shea T."/>
            <person name="Sisk P."/>
            <person name="Sykes S."/>
            <person name="Wortman J."/>
            <person name="Nusbaum C."/>
            <person name="Birren B."/>
        </authorList>
    </citation>
    <scope>NUCLEOTIDE SEQUENCE [LARGE SCALE GENOMIC DNA]</scope>
    <source>
        <strain evidence="2">ATCC 38817</strain>
    </source>
</reference>
<feature type="region of interest" description="Disordered" evidence="1">
    <location>
        <begin position="1"/>
        <end position="57"/>
    </location>
</feature>
<gene>
    <name evidence="2" type="ORF">H696_06388</name>
</gene>
<sequence>EDHAGGAPAGGRQRLQPSHGRGPEHATWSDRRPGPGPHPRLPLHRSPRVPARQRRPI</sequence>
<dbReference type="GeneID" id="20531113"/>
<dbReference type="AlphaFoldDB" id="A0A058YZR0"/>
<evidence type="ECO:0000313" key="2">
    <source>
        <dbReference type="EMBL" id="KCV67193.1"/>
    </source>
</evidence>
<feature type="non-terminal residue" evidence="2">
    <location>
        <position position="57"/>
    </location>
</feature>
<dbReference type="RefSeq" id="XP_009498402.1">
    <property type="nucleotide sequence ID" value="XM_009500127.1"/>
</dbReference>
<evidence type="ECO:0000313" key="3">
    <source>
        <dbReference type="Proteomes" id="UP000030693"/>
    </source>
</evidence>
<protein>
    <submittedName>
        <fullName evidence="2">Uncharacterized protein</fullName>
    </submittedName>
</protein>
<organism evidence="2">
    <name type="scientific">Fonticula alba</name>
    <name type="common">Slime mold</name>
    <dbReference type="NCBI Taxonomy" id="691883"/>
    <lineage>
        <taxon>Eukaryota</taxon>
        <taxon>Rotosphaerida</taxon>
        <taxon>Fonticulaceae</taxon>
        <taxon>Fonticula</taxon>
    </lineage>
</organism>
<feature type="non-terminal residue" evidence="2">
    <location>
        <position position="1"/>
    </location>
</feature>